<comment type="caution">
    <text evidence="1">The sequence shown here is derived from an EMBL/GenBank/DDBJ whole genome shotgun (WGS) entry which is preliminary data.</text>
</comment>
<dbReference type="Proteomes" id="UP000532194">
    <property type="component" value="Unassembled WGS sequence"/>
</dbReference>
<evidence type="ECO:0000313" key="1">
    <source>
        <dbReference type="EMBL" id="NMM93726.1"/>
    </source>
</evidence>
<dbReference type="RefSeq" id="WP_169171757.1">
    <property type="nucleotide sequence ID" value="NZ_JAAIII010000002.1"/>
</dbReference>
<organism evidence="1 2">
    <name type="scientific">Bifidobacterium oedipodis</name>
    <dbReference type="NCBI Taxonomy" id="2675322"/>
    <lineage>
        <taxon>Bacteria</taxon>
        <taxon>Bacillati</taxon>
        <taxon>Actinomycetota</taxon>
        <taxon>Actinomycetes</taxon>
        <taxon>Bifidobacteriales</taxon>
        <taxon>Bifidobacteriaceae</taxon>
        <taxon>Bifidobacterium</taxon>
    </lineage>
</organism>
<accession>A0A7Y0ENY7</accession>
<name>A0A7Y0ENY7_9BIFI</name>
<evidence type="ECO:0000313" key="2">
    <source>
        <dbReference type="Proteomes" id="UP000532194"/>
    </source>
</evidence>
<gene>
    <name evidence="1" type="ORF">G1C95_0911</name>
</gene>
<keyword evidence="2" id="KW-1185">Reference proteome</keyword>
<sequence>MTETMIDTEDPGAPAMLDTKDVAEMFKRHNLAIYAEARRTFYRKINISPFKRRSPKLLRLIEWSFWDWFAFDCSITGLVTGNDCTDLRLEFEDDQDEGISPFLSIAEFLHRHDDRVGERQMSDFLEIDSTNFASVFWINDANAATGLLDLEDIIHGGEYMVDCPPVAAQYDGAHGGMIVNRIARARGAWRQCAIPLYEARRPDSPEAKRAIASAFCETRQCPDFADLVRFFYGRTNDTGLDWEDMAAAVDSRSLRHLVR</sequence>
<reference evidence="1 2" key="1">
    <citation type="submission" date="2020-02" db="EMBL/GenBank/DDBJ databases">
        <title>Characterization of phylogenetic diversity of novel bifidobacterial species isolated in Czech ZOOs.</title>
        <authorList>
            <person name="Lugli G.A."/>
            <person name="Vera N.B."/>
            <person name="Ventura M."/>
        </authorList>
    </citation>
    <scope>NUCLEOTIDE SEQUENCE [LARGE SCALE GENOMIC DNA]</scope>
    <source>
        <strain evidence="1 2">DSM 109957</strain>
    </source>
</reference>
<proteinExistence type="predicted"/>
<dbReference type="AlphaFoldDB" id="A0A7Y0ENY7"/>
<dbReference type="EMBL" id="JAAIII010000002">
    <property type="protein sequence ID" value="NMM93726.1"/>
    <property type="molecule type" value="Genomic_DNA"/>
</dbReference>
<protein>
    <submittedName>
        <fullName evidence="1">Uncharacterized protein</fullName>
    </submittedName>
</protein>